<accession>B2KBV1</accession>
<keyword evidence="3" id="KW-1185">Reference proteome</keyword>
<feature type="compositionally biased region" description="Polar residues" evidence="1">
    <location>
        <begin position="153"/>
        <end position="189"/>
    </location>
</feature>
<gene>
    <name evidence="2" type="ordered locus">Emin_0295</name>
</gene>
<dbReference type="RefSeq" id="WP_012414470.1">
    <property type="nucleotide sequence ID" value="NC_010644.1"/>
</dbReference>
<dbReference type="KEGG" id="emi:Emin_0295"/>
<evidence type="ECO:0000313" key="3">
    <source>
        <dbReference type="Proteomes" id="UP000001029"/>
    </source>
</evidence>
<evidence type="ECO:0000256" key="1">
    <source>
        <dbReference type="SAM" id="MobiDB-lite"/>
    </source>
</evidence>
<sequence>MRVRINRKKIVVLLTIFATVGFLLLPIIDGTLNKNAILNSLNNKRAVPQVASANPLTRAMQFISSLLGMNRGRTPVLAKAELSKGSPNSDKLTSAQRAALGLIPGGEEVSVPSSSDMSFDGNSSIFDLGSEVKDKNGNWVSIDKHSAKRASASDINKQKNQSASRSNKNSYTSKHQYANDSSGGPLTKSFTEGAARGISTGAGAAGSKYSLAKASIGTGAGGTFSASTSGAVNNFSRGDVSLGGGADGLSLPNINKAFSSATQKVAEANAYKDENGKQLSAKEKTSVREQYLREKYNEHMNEAWDMVEEAAKNRLFSGRIGQEADFYEDEIVSSDCKDGKCEYKSSSKLIAEREKNAAINILNAVGVNGNDALISSYTEGKALSEYRPDIVYVYMSLDDISNKSDSEVVSAVWAGNTPEIEETQKQKNERKKLAEDLRKDSSLCNKGCFVISKNTPYFEDVAKCAGGKVYDVKSKISNSSKDYIVIDGKRAAEELKNKRNITVVTTSKATSIKVYDVLGVPAANIISADRNDFLGSKNVSGMQQFSNKINRSIVNKYSMLNKSFNEKQKNYFERELADRTESASASAGNGVNITKTSSYLKR</sequence>
<organism evidence="2 3">
    <name type="scientific">Elusimicrobium minutum (strain Pei191)</name>
    <dbReference type="NCBI Taxonomy" id="445932"/>
    <lineage>
        <taxon>Bacteria</taxon>
        <taxon>Pseudomonadati</taxon>
        <taxon>Elusimicrobiota</taxon>
        <taxon>Elusimicrobia</taxon>
        <taxon>Elusimicrobiales</taxon>
        <taxon>Elusimicrobiaceae</taxon>
        <taxon>Elusimicrobium</taxon>
    </lineage>
</organism>
<name>B2KBV1_ELUMP</name>
<dbReference type="AlphaFoldDB" id="B2KBV1"/>
<dbReference type="HOGENOM" id="CLU_453252_0_0_0"/>
<dbReference type="EMBL" id="CP001055">
    <property type="protein sequence ID" value="ACC97855.1"/>
    <property type="molecule type" value="Genomic_DNA"/>
</dbReference>
<evidence type="ECO:0000313" key="2">
    <source>
        <dbReference type="EMBL" id="ACC97855.1"/>
    </source>
</evidence>
<dbReference type="STRING" id="445932.Emin_0295"/>
<protein>
    <submittedName>
        <fullName evidence="2">Uncharacterized protein</fullName>
    </submittedName>
</protein>
<dbReference type="Proteomes" id="UP000001029">
    <property type="component" value="Chromosome"/>
</dbReference>
<proteinExistence type="predicted"/>
<feature type="region of interest" description="Disordered" evidence="1">
    <location>
        <begin position="145"/>
        <end position="189"/>
    </location>
</feature>
<reference evidence="2 3" key="1">
    <citation type="journal article" date="2009" name="Appl. Environ. Microbiol.">
        <title>Genomic analysis of 'Elusimicrobium minutum,' the first cultivated representative of the phylum 'Elusimicrobia' (formerly termite group 1).</title>
        <authorList>
            <person name="Herlemann D.P.R."/>
            <person name="Geissinger O."/>
            <person name="Ikeda-Ohtsubo W."/>
            <person name="Kunin V."/>
            <person name="Sun H."/>
            <person name="Lapidus A."/>
            <person name="Hugenholtz P."/>
            <person name="Brune A."/>
        </authorList>
    </citation>
    <scope>NUCLEOTIDE SEQUENCE [LARGE SCALE GENOMIC DNA]</scope>
    <source>
        <strain evidence="2 3">Pei191</strain>
    </source>
</reference>